<protein>
    <submittedName>
        <fullName evidence="1">Uncharacterized protein</fullName>
    </submittedName>
</protein>
<evidence type="ECO:0000313" key="1">
    <source>
        <dbReference type="EMBL" id="SFE60015.1"/>
    </source>
</evidence>
<name>A0A1I2BVI6_9BACI</name>
<gene>
    <name evidence="1" type="ORF">SAMN05192532_102527</name>
</gene>
<proteinExistence type="predicted"/>
<evidence type="ECO:0000313" key="2">
    <source>
        <dbReference type="Proteomes" id="UP000199516"/>
    </source>
</evidence>
<dbReference type="RefSeq" id="WP_091659203.1">
    <property type="nucleotide sequence ID" value="NZ_FONT01000002.1"/>
</dbReference>
<reference evidence="1 2" key="1">
    <citation type="submission" date="2016-10" db="EMBL/GenBank/DDBJ databases">
        <authorList>
            <person name="de Groot N.N."/>
        </authorList>
    </citation>
    <scope>NUCLEOTIDE SEQUENCE [LARGE SCALE GENOMIC DNA]</scope>
    <source>
        <strain evidence="1 2">DSM 23995</strain>
    </source>
</reference>
<organism evidence="1 2">
    <name type="scientific">Alteribacillus iranensis</name>
    <dbReference type="NCBI Taxonomy" id="930128"/>
    <lineage>
        <taxon>Bacteria</taxon>
        <taxon>Bacillati</taxon>
        <taxon>Bacillota</taxon>
        <taxon>Bacilli</taxon>
        <taxon>Bacillales</taxon>
        <taxon>Bacillaceae</taxon>
        <taxon>Alteribacillus</taxon>
    </lineage>
</organism>
<dbReference type="OrthoDB" id="2708180at2"/>
<dbReference type="AlphaFoldDB" id="A0A1I2BVI6"/>
<keyword evidence="2" id="KW-1185">Reference proteome</keyword>
<accession>A0A1I2BVI6</accession>
<dbReference type="Proteomes" id="UP000199516">
    <property type="component" value="Unassembled WGS sequence"/>
</dbReference>
<sequence>MLNTNNKTELRNEINLMIDHISNELVSEFGKSKEDAMKLIKDSKVENSLMKDKLGFHESPYQWAISILTDHNDYEALEKHFYH</sequence>
<dbReference type="EMBL" id="FONT01000002">
    <property type="protein sequence ID" value="SFE60015.1"/>
    <property type="molecule type" value="Genomic_DNA"/>
</dbReference>